<proteinExistence type="predicted"/>
<dbReference type="RefSeq" id="WP_096591800.1">
    <property type="nucleotide sequence ID" value="NZ_MWUU01000001.1"/>
</dbReference>
<accession>A0A2A4H115</accession>
<dbReference type="InterPro" id="IPR029068">
    <property type="entry name" value="Glyas_Bleomycin-R_OHBP_Dase"/>
</dbReference>
<comment type="caution">
    <text evidence="1">The sequence shown here is derived from an EMBL/GenBank/DDBJ whole genome shotgun (WGS) entry which is preliminary data.</text>
</comment>
<evidence type="ECO:0000313" key="2">
    <source>
        <dbReference type="Proteomes" id="UP000218335"/>
    </source>
</evidence>
<dbReference type="Proteomes" id="UP000218335">
    <property type="component" value="Unassembled WGS sequence"/>
</dbReference>
<name>A0A2A4H115_9STAP</name>
<dbReference type="PANTHER" id="PTHR36110:SF4">
    <property type="entry name" value="RING-CLEAVING DIOXYGENASE MHQA-RELATED"/>
    <property type="match status" value="1"/>
</dbReference>
<evidence type="ECO:0000313" key="1">
    <source>
        <dbReference type="EMBL" id="PCF57218.1"/>
    </source>
</evidence>
<protein>
    <submittedName>
        <fullName evidence="1">Lactoylglutathione lyase</fullName>
    </submittedName>
</protein>
<dbReference type="AlphaFoldDB" id="A0A2A4H115"/>
<keyword evidence="1" id="KW-0456">Lyase</keyword>
<reference evidence="1 2" key="1">
    <citation type="journal article" date="2017" name="PLoS ONE">
        <title>Development of a real-time PCR for detection of Staphylococcus pseudintermedius using a novel automated comparison of whole-genome sequences.</title>
        <authorList>
            <person name="Verstappen K.M."/>
            <person name="Huijbregts L."/>
            <person name="Spaninks M."/>
            <person name="Wagenaar J.A."/>
            <person name="Fluit A.C."/>
            <person name="Duim B."/>
        </authorList>
    </citation>
    <scope>NUCLEOTIDE SEQUENCE [LARGE SCALE GENOMIC DNA]</scope>
    <source>
        <strain evidence="1 2">215070706401-1</strain>
    </source>
</reference>
<dbReference type="InterPro" id="IPR052537">
    <property type="entry name" value="Extradiol_RC_dioxygenase"/>
</dbReference>
<dbReference type="SUPFAM" id="SSF54593">
    <property type="entry name" value="Glyoxalase/Bleomycin resistance protein/Dihydroxybiphenyl dioxygenase"/>
    <property type="match status" value="2"/>
</dbReference>
<sequence>MAQFRSVTLSTKSIDKTIDLFHNMLGMAYDRKGNRVQFGDAQRSPGTRLQFVEIAESIEPAHQHFESVALRTPSNEGIDEYMAILQAQQHPFEGPAHLNGHQWIQFSDANDQHFNIFSDEANVGIGLGMPSEESSVSPLHQVQGLGPVMLRTHEPAVTMTLLSDLFGFKPIAEYTSPQANQSVVVMEGEGGGLGAEVHIYHSDTLQIPPYGIVEQLEFTAQHEDEFNHALNQLTHHDIPFQQLKNEQHETRSIRVNDISGLALILTLAHATKGS</sequence>
<organism evidence="1 2">
    <name type="scientific">Staphylococcus delphini</name>
    <dbReference type="NCBI Taxonomy" id="53344"/>
    <lineage>
        <taxon>Bacteria</taxon>
        <taxon>Bacillati</taxon>
        <taxon>Bacillota</taxon>
        <taxon>Bacilli</taxon>
        <taxon>Bacillales</taxon>
        <taxon>Staphylococcaceae</taxon>
        <taxon>Staphylococcus</taxon>
        <taxon>Staphylococcus intermedius group</taxon>
    </lineage>
</organism>
<dbReference type="PANTHER" id="PTHR36110">
    <property type="entry name" value="RING-CLEAVING DIOXYGENASE MHQE-RELATED"/>
    <property type="match status" value="1"/>
</dbReference>
<dbReference type="GO" id="GO:0016829">
    <property type="term" value="F:lyase activity"/>
    <property type="evidence" value="ECO:0007669"/>
    <property type="project" value="UniProtKB-KW"/>
</dbReference>
<dbReference type="Gene3D" id="3.10.180.10">
    <property type="entry name" value="2,3-Dihydroxybiphenyl 1,2-Dioxygenase, domain 1"/>
    <property type="match status" value="2"/>
</dbReference>
<gene>
    <name evidence="1" type="ORF">B5C08_00375</name>
</gene>
<dbReference type="EMBL" id="MWUU01000001">
    <property type="protein sequence ID" value="PCF57218.1"/>
    <property type="molecule type" value="Genomic_DNA"/>
</dbReference>